<evidence type="ECO:0000259" key="9">
    <source>
        <dbReference type="Pfam" id="PF00720"/>
    </source>
</evidence>
<keyword evidence="4" id="KW-0646">Protease inhibitor</keyword>
<evidence type="ECO:0000256" key="1">
    <source>
        <dbReference type="ARBA" id="ARBA00004613"/>
    </source>
</evidence>
<dbReference type="SUPFAM" id="SSF55399">
    <property type="entry name" value="Subtilisin inhibitor"/>
    <property type="match status" value="1"/>
</dbReference>
<dbReference type="Gene3D" id="3.30.350.10">
    <property type="entry name" value="Subtilisin inhibitor-like"/>
    <property type="match status" value="1"/>
</dbReference>
<evidence type="ECO:0000256" key="6">
    <source>
        <dbReference type="ARBA" id="ARBA00023157"/>
    </source>
</evidence>
<evidence type="ECO:0000313" key="10">
    <source>
        <dbReference type="EMBL" id="MDI5971468.1"/>
    </source>
</evidence>
<feature type="compositionally biased region" description="Low complexity" evidence="7">
    <location>
        <begin position="70"/>
        <end position="89"/>
    </location>
</feature>
<keyword evidence="5" id="KW-0722">Serine protease inhibitor</keyword>
<sequence>MFRIARSIVIGLVLCTASSAIGLAPAAAAPHRTLRPAYTVPRPVGELAVGDRAPTGRPAQSAVHRHSPPHSRTPTRTPTGSHRTPTRTSADSPRAPVRTLPAPHPDLLTVRLDDGHGVISSRSLRCHPDGGSMRGAAAACRRLDALGGPVGPTPKREMCSMVYGGPQTARITGTWHGRRVDQTYSRSNGCQTARWQRMAPVLPGVSGVSNGGSP</sequence>
<name>A0AA90H5Q8_9ACTN</name>
<dbReference type="EMBL" id="JABXJJ020000023">
    <property type="protein sequence ID" value="MDI5971468.1"/>
    <property type="molecule type" value="Genomic_DNA"/>
</dbReference>
<dbReference type="AlphaFoldDB" id="A0AA90H5Q8"/>
<proteinExistence type="inferred from homology"/>
<evidence type="ECO:0000256" key="5">
    <source>
        <dbReference type="ARBA" id="ARBA00022900"/>
    </source>
</evidence>
<evidence type="ECO:0000256" key="3">
    <source>
        <dbReference type="ARBA" id="ARBA00022525"/>
    </source>
</evidence>
<evidence type="ECO:0000256" key="8">
    <source>
        <dbReference type="SAM" id="SignalP"/>
    </source>
</evidence>
<gene>
    <name evidence="10" type="ORF">POF50_019370</name>
</gene>
<keyword evidence="6" id="KW-1015">Disulfide bond</keyword>
<feature type="chain" id="PRO_5041647124" evidence="8">
    <location>
        <begin position="27"/>
        <end position="214"/>
    </location>
</feature>
<accession>A0AA90H5Q8</accession>
<feature type="region of interest" description="Disordered" evidence="7">
    <location>
        <begin position="47"/>
        <end position="106"/>
    </location>
</feature>
<reference evidence="10" key="1">
    <citation type="submission" date="2023-05" db="EMBL/GenBank/DDBJ databases">
        <title>Streptantibioticus silvisoli sp. nov., acidotolerant actinomycetes 1 from pine litter.</title>
        <authorList>
            <person name="Swiecimska M."/>
            <person name="Golinska P."/>
            <person name="Sangal V."/>
            <person name="Wachnowicz B."/>
            <person name="Goodfellow M."/>
        </authorList>
    </citation>
    <scope>NUCLEOTIDE SEQUENCE</scope>
    <source>
        <strain evidence="10">SL13</strain>
    </source>
</reference>
<dbReference type="InterPro" id="IPR036819">
    <property type="entry name" value="Subtilisin_inhibitor-like_sf"/>
</dbReference>
<protein>
    <submittedName>
        <fullName evidence="10">SSI family serine proteinase inhibitor</fullName>
    </submittedName>
</protein>
<dbReference type="InterPro" id="IPR023549">
    <property type="entry name" value="Subtilisin_inhibitor"/>
</dbReference>
<dbReference type="RefSeq" id="WP_282698847.1">
    <property type="nucleotide sequence ID" value="NZ_JABXJJ020000023.1"/>
</dbReference>
<dbReference type="GO" id="GO:0004867">
    <property type="term" value="F:serine-type endopeptidase inhibitor activity"/>
    <property type="evidence" value="ECO:0007669"/>
    <property type="project" value="UniProtKB-KW"/>
</dbReference>
<evidence type="ECO:0000256" key="2">
    <source>
        <dbReference type="ARBA" id="ARBA00010472"/>
    </source>
</evidence>
<feature type="signal peptide" evidence="8">
    <location>
        <begin position="1"/>
        <end position="26"/>
    </location>
</feature>
<feature type="domain" description="Subtilisin inhibitor" evidence="9">
    <location>
        <begin position="120"/>
        <end position="185"/>
    </location>
</feature>
<evidence type="ECO:0000256" key="7">
    <source>
        <dbReference type="SAM" id="MobiDB-lite"/>
    </source>
</evidence>
<comment type="caution">
    <text evidence="10">The sequence shown here is derived from an EMBL/GenBank/DDBJ whole genome shotgun (WGS) entry which is preliminary data.</text>
</comment>
<organism evidence="10">
    <name type="scientific">Streptantibioticus silvisoli</name>
    <dbReference type="NCBI Taxonomy" id="2705255"/>
    <lineage>
        <taxon>Bacteria</taxon>
        <taxon>Bacillati</taxon>
        <taxon>Actinomycetota</taxon>
        <taxon>Actinomycetes</taxon>
        <taxon>Kitasatosporales</taxon>
        <taxon>Streptomycetaceae</taxon>
        <taxon>Streptantibioticus</taxon>
    </lineage>
</organism>
<keyword evidence="8" id="KW-0732">Signal</keyword>
<comment type="subcellular location">
    <subcellularLocation>
        <location evidence="1">Secreted</location>
    </subcellularLocation>
</comment>
<keyword evidence="3" id="KW-0964">Secreted</keyword>
<dbReference type="GO" id="GO:0005576">
    <property type="term" value="C:extracellular region"/>
    <property type="evidence" value="ECO:0007669"/>
    <property type="project" value="UniProtKB-SubCell"/>
</dbReference>
<dbReference type="Pfam" id="PF00720">
    <property type="entry name" value="SSI"/>
    <property type="match status" value="1"/>
</dbReference>
<evidence type="ECO:0000256" key="4">
    <source>
        <dbReference type="ARBA" id="ARBA00022690"/>
    </source>
</evidence>
<comment type="similarity">
    <text evidence="2">Belongs to the protease inhibitor I16 (SSI) family.</text>
</comment>